<dbReference type="Proteomes" id="UP001139207">
    <property type="component" value="Unassembled WGS sequence"/>
</dbReference>
<evidence type="ECO:0000256" key="1">
    <source>
        <dbReference type="SAM" id="MobiDB-lite"/>
    </source>
</evidence>
<feature type="compositionally biased region" description="Polar residues" evidence="1">
    <location>
        <begin position="129"/>
        <end position="138"/>
    </location>
</feature>
<keyword evidence="2" id="KW-0472">Membrane</keyword>
<reference evidence="3" key="1">
    <citation type="submission" date="2022-04" db="EMBL/GenBank/DDBJ databases">
        <title>Corynebacterium kalidii LD5P10.</title>
        <authorList>
            <person name="Sun J.Q."/>
        </authorList>
    </citation>
    <scope>NUCLEOTIDE SEQUENCE</scope>
    <source>
        <strain evidence="3">LD5P10</strain>
    </source>
</reference>
<feature type="compositionally biased region" description="Low complexity" evidence="1">
    <location>
        <begin position="258"/>
        <end position="279"/>
    </location>
</feature>
<dbReference type="RefSeq" id="WP_244803655.1">
    <property type="nucleotide sequence ID" value="NZ_JALIEA010000011.1"/>
</dbReference>
<evidence type="ECO:0000256" key="2">
    <source>
        <dbReference type="SAM" id="Phobius"/>
    </source>
</evidence>
<evidence type="ECO:0000313" key="4">
    <source>
        <dbReference type="Proteomes" id="UP001139207"/>
    </source>
</evidence>
<keyword evidence="2" id="KW-0812">Transmembrane</keyword>
<evidence type="ECO:0000313" key="3">
    <source>
        <dbReference type="EMBL" id="MCJ7857920.1"/>
    </source>
</evidence>
<dbReference type="AlphaFoldDB" id="A0A9X1WI92"/>
<feature type="region of interest" description="Disordered" evidence="1">
    <location>
        <begin position="129"/>
        <end position="293"/>
    </location>
</feature>
<proteinExistence type="predicted"/>
<feature type="compositionally biased region" description="Basic and acidic residues" evidence="1">
    <location>
        <begin position="184"/>
        <end position="194"/>
    </location>
</feature>
<accession>A0A9X1WI92</accession>
<dbReference type="EMBL" id="JALIEA010000011">
    <property type="protein sequence ID" value="MCJ7857920.1"/>
    <property type="molecule type" value="Genomic_DNA"/>
</dbReference>
<name>A0A9X1WI92_9CORY</name>
<keyword evidence="4" id="KW-1185">Reference proteome</keyword>
<feature type="compositionally biased region" description="Basic and acidic residues" evidence="1">
    <location>
        <begin position="280"/>
        <end position="293"/>
    </location>
</feature>
<feature type="transmembrane region" description="Helical" evidence="2">
    <location>
        <begin position="96"/>
        <end position="123"/>
    </location>
</feature>
<feature type="compositionally biased region" description="Basic and acidic residues" evidence="1">
    <location>
        <begin position="154"/>
        <end position="176"/>
    </location>
</feature>
<organism evidence="3 4">
    <name type="scientific">Corynebacterium kalidii</name>
    <dbReference type="NCBI Taxonomy" id="2931982"/>
    <lineage>
        <taxon>Bacteria</taxon>
        <taxon>Bacillati</taxon>
        <taxon>Actinomycetota</taxon>
        <taxon>Actinomycetes</taxon>
        <taxon>Mycobacteriales</taxon>
        <taxon>Corynebacteriaceae</taxon>
        <taxon>Corynebacterium</taxon>
    </lineage>
</organism>
<keyword evidence="2" id="KW-1133">Transmembrane helix</keyword>
<protein>
    <submittedName>
        <fullName evidence="3">Uncharacterized protein</fullName>
    </submittedName>
</protein>
<comment type="caution">
    <text evidence="3">The sequence shown here is derived from an EMBL/GenBank/DDBJ whole genome shotgun (WGS) entry which is preliminary data.</text>
</comment>
<sequence>MDERRWTPQGADDDAVNGVDVDAVRAADRMVDIIAAGGTVDGDDALLRLLSAARAEADWDIPAPPVVGPVQTSDGAGATVTPLASRRRRAMRRAGGVAAVGGVSLTSLVVGSGVAAALVVGGFTVSALTTGNSGQSDSVVAGSAQPGEDGGSVDQDRRPAEGAERDPERGTDRRDAPSASPAPSEKDDVVDRGADAGGMVLAEPSQGADTPLPVPTDTTGAGGADGDGADGATELSETPGDAGVPGGPMLMAEPQGGAAAKAPASTSSSSSSSTSPSSEPKAHNHSEESEPAP</sequence>
<gene>
    <name evidence="3" type="ORF">MUN33_04200</name>
</gene>